<sequence length="302" mass="32281">MHVRHVVNDVAMVVDAVASSQGRPSLSLHTELDVDVYRLSHTGSGPDLVVRAFDHTVERSAVDAAAHVLQRLAGTRFPAERCPAGDPVLPIGDDRHLLVTAYIERSPAPGPGFVVAWCAALLGRLATRSGAELPPGGGWHRLGATPSREINEALRLGAEVGPSVAELVDALGDADDATGLPESLIHADLTPPNVIPQGDQPPVVIDWIGVGRGPRVWPLALLLFAAGPRAARRGLERYARSIALTGEETHRLPGLMITRPLTLDLWSVAHERMSVQQALTRHHARRNRIDSIAAALNNADCP</sequence>
<dbReference type="SUPFAM" id="SSF56112">
    <property type="entry name" value="Protein kinase-like (PK-like)"/>
    <property type="match status" value="1"/>
</dbReference>
<dbReference type="OrthoDB" id="9797603at2"/>
<feature type="domain" description="Aminoglycoside phosphotransferase" evidence="1">
    <location>
        <begin position="33"/>
        <end position="239"/>
    </location>
</feature>
<dbReference type="AlphaFoldDB" id="A0A563E4K5"/>
<dbReference type="EMBL" id="VCQV01000006">
    <property type="protein sequence ID" value="TWP37436.1"/>
    <property type="molecule type" value="Genomic_DNA"/>
</dbReference>
<dbReference type="Proteomes" id="UP000320244">
    <property type="component" value="Unassembled WGS sequence"/>
</dbReference>
<keyword evidence="3" id="KW-1185">Reference proteome</keyword>
<dbReference type="Gene3D" id="3.90.1200.10">
    <property type="match status" value="1"/>
</dbReference>
<evidence type="ECO:0000313" key="3">
    <source>
        <dbReference type="Proteomes" id="UP000320244"/>
    </source>
</evidence>
<reference evidence="2 3" key="1">
    <citation type="submission" date="2019-05" db="EMBL/GenBank/DDBJ databases">
        <authorList>
            <person name="Lee S.D."/>
        </authorList>
    </citation>
    <scope>NUCLEOTIDE SEQUENCE [LARGE SCALE GENOMIC DNA]</scope>
    <source>
        <strain evidence="2 3">C5-26</strain>
    </source>
</reference>
<protein>
    <recommendedName>
        <fullName evidence="1">Aminoglycoside phosphotransferase domain-containing protein</fullName>
    </recommendedName>
</protein>
<organism evidence="2 3">
    <name type="scientific">Leekyejoonella antrihumi</name>
    <dbReference type="NCBI Taxonomy" id="1660198"/>
    <lineage>
        <taxon>Bacteria</taxon>
        <taxon>Bacillati</taxon>
        <taxon>Actinomycetota</taxon>
        <taxon>Actinomycetes</taxon>
        <taxon>Micrococcales</taxon>
        <taxon>Dermacoccaceae</taxon>
        <taxon>Leekyejoonella</taxon>
    </lineage>
</organism>
<proteinExistence type="predicted"/>
<comment type="caution">
    <text evidence="2">The sequence shown here is derived from an EMBL/GenBank/DDBJ whole genome shotgun (WGS) entry which is preliminary data.</text>
</comment>
<reference evidence="2 3" key="2">
    <citation type="submission" date="2019-08" db="EMBL/GenBank/DDBJ databases">
        <title>Jejuicoccus antrihumi gen. nov., sp. nov., a new member of the family Dermacoccaceae isolated from a cave.</title>
        <authorList>
            <person name="Schumann P."/>
            <person name="Kim I.S."/>
        </authorList>
    </citation>
    <scope>NUCLEOTIDE SEQUENCE [LARGE SCALE GENOMIC DNA]</scope>
    <source>
        <strain evidence="2 3">C5-26</strain>
    </source>
</reference>
<dbReference type="InterPro" id="IPR002575">
    <property type="entry name" value="Aminoglycoside_PTrfase"/>
</dbReference>
<accession>A0A563E4K5</accession>
<gene>
    <name evidence="2" type="ORF">FGL98_06740</name>
</gene>
<dbReference type="RefSeq" id="WP_146315958.1">
    <property type="nucleotide sequence ID" value="NZ_VCQV01000006.1"/>
</dbReference>
<name>A0A563E4K5_9MICO</name>
<evidence type="ECO:0000259" key="1">
    <source>
        <dbReference type="Pfam" id="PF01636"/>
    </source>
</evidence>
<dbReference type="InterPro" id="IPR011009">
    <property type="entry name" value="Kinase-like_dom_sf"/>
</dbReference>
<evidence type="ECO:0000313" key="2">
    <source>
        <dbReference type="EMBL" id="TWP37436.1"/>
    </source>
</evidence>
<dbReference type="Pfam" id="PF01636">
    <property type="entry name" value="APH"/>
    <property type="match status" value="1"/>
</dbReference>